<evidence type="ECO:0000313" key="2">
    <source>
        <dbReference type="EMBL" id="GGF20503.1"/>
    </source>
</evidence>
<dbReference type="EMBL" id="BMIU01000002">
    <property type="protein sequence ID" value="GGF20503.1"/>
    <property type="molecule type" value="Genomic_DNA"/>
</dbReference>
<evidence type="ECO:0000313" key="3">
    <source>
        <dbReference type="Proteomes" id="UP000647339"/>
    </source>
</evidence>
<dbReference type="SUPFAM" id="SSF46626">
    <property type="entry name" value="Cytochrome c"/>
    <property type="match status" value="1"/>
</dbReference>
<dbReference type="Gene3D" id="1.10.760.10">
    <property type="entry name" value="Cytochrome c-like domain"/>
    <property type="match status" value="1"/>
</dbReference>
<protein>
    <recommendedName>
        <fullName evidence="4">Monoheme cytochrome C</fullName>
    </recommendedName>
</protein>
<comment type="caution">
    <text evidence="2">The sequence shown here is derived from an EMBL/GenBank/DDBJ whole genome shotgun (WGS) entry which is preliminary data.</text>
</comment>
<evidence type="ECO:0008006" key="4">
    <source>
        <dbReference type="Google" id="ProtNLM"/>
    </source>
</evidence>
<name>A0ABQ1UJC9_9BACT</name>
<dbReference type="InterPro" id="IPR036909">
    <property type="entry name" value="Cyt_c-like_dom_sf"/>
</dbReference>
<keyword evidence="1" id="KW-0812">Transmembrane</keyword>
<gene>
    <name evidence="2" type="ORF">GCM10011339_05680</name>
</gene>
<keyword evidence="1" id="KW-0472">Membrane</keyword>
<reference evidence="3" key="1">
    <citation type="journal article" date="2019" name="Int. J. Syst. Evol. Microbiol.">
        <title>The Global Catalogue of Microorganisms (GCM) 10K type strain sequencing project: providing services to taxonomists for standard genome sequencing and annotation.</title>
        <authorList>
            <consortium name="The Broad Institute Genomics Platform"/>
            <consortium name="The Broad Institute Genome Sequencing Center for Infectious Disease"/>
            <person name="Wu L."/>
            <person name="Ma J."/>
        </authorList>
    </citation>
    <scope>NUCLEOTIDE SEQUENCE [LARGE SCALE GENOMIC DNA]</scope>
    <source>
        <strain evidence="3">CGMCC 1.15407</strain>
    </source>
</reference>
<sequence>MDQDIIKSLKGLFTMVVVLGVVVMVLLVGLVFLQQNPGVLVSKNEGEKENPPPLVTENLVKDGVHVATGLVAEKGYETVIANCTNCHAANLITQNRGNKEHWEKLIDWMQETQGLWDLGQNEEIIVDYLAAYYAPVQRGRRANLDEIEWYELEE</sequence>
<keyword evidence="1" id="KW-1133">Transmembrane helix</keyword>
<organism evidence="2 3">
    <name type="scientific">Echinicola rosea</name>
    <dbReference type="NCBI Taxonomy" id="1807691"/>
    <lineage>
        <taxon>Bacteria</taxon>
        <taxon>Pseudomonadati</taxon>
        <taxon>Bacteroidota</taxon>
        <taxon>Cytophagia</taxon>
        <taxon>Cytophagales</taxon>
        <taxon>Cyclobacteriaceae</taxon>
        <taxon>Echinicola</taxon>
    </lineage>
</organism>
<evidence type="ECO:0000256" key="1">
    <source>
        <dbReference type="SAM" id="Phobius"/>
    </source>
</evidence>
<feature type="transmembrane region" description="Helical" evidence="1">
    <location>
        <begin position="12"/>
        <end position="33"/>
    </location>
</feature>
<dbReference type="RefSeq" id="WP_137400896.1">
    <property type="nucleotide sequence ID" value="NZ_BMIU01000002.1"/>
</dbReference>
<keyword evidence="3" id="KW-1185">Reference proteome</keyword>
<dbReference type="Proteomes" id="UP000647339">
    <property type="component" value="Unassembled WGS sequence"/>
</dbReference>
<proteinExistence type="predicted"/>
<accession>A0ABQ1UJC9</accession>